<evidence type="ECO:0000313" key="9">
    <source>
        <dbReference type="Proteomes" id="UP001206595"/>
    </source>
</evidence>
<dbReference type="GeneID" id="75910257"/>
<feature type="region of interest" description="Disordered" evidence="5">
    <location>
        <begin position="507"/>
        <end position="527"/>
    </location>
</feature>
<name>A0AAD5HJ92_UMBRA</name>
<dbReference type="InterPro" id="IPR004853">
    <property type="entry name" value="Sugar_P_trans_dom"/>
</dbReference>
<dbReference type="Pfam" id="PF03151">
    <property type="entry name" value="TPT"/>
    <property type="match status" value="1"/>
</dbReference>
<evidence type="ECO:0000256" key="3">
    <source>
        <dbReference type="ARBA" id="ARBA00022989"/>
    </source>
</evidence>
<dbReference type="EMBL" id="MU620892">
    <property type="protein sequence ID" value="KAI8584506.1"/>
    <property type="molecule type" value="Genomic_DNA"/>
</dbReference>
<evidence type="ECO:0000256" key="5">
    <source>
        <dbReference type="SAM" id="MobiDB-lite"/>
    </source>
</evidence>
<proteinExistence type="predicted"/>
<keyword evidence="9" id="KW-1185">Reference proteome</keyword>
<dbReference type="Proteomes" id="UP001206595">
    <property type="component" value="Unassembled WGS sequence"/>
</dbReference>
<feature type="transmembrane region" description="Helical" evidence="6">
    <location>
        <begin position="332"/>
        <end position="352"/>
    </location>
</feature>
<dbReference type="InterPro" id="IPR037185">
    <property type="entry name" value="EmrE-like"/>
</dbReference>
<keyword evidence="3 6" id="KW-1133">Transmembrane helix</keyword>
<feature type="transmembrane region" description="Helical" evidence="6">
    <location>
        <begin position="445"/>
        <end position="467"/>
    </location>
</feature>
<keyword evidence="4 6" id="KW-0472">Membrane</keyword>
<comment type="caution">
    <text evidence="8">The sequence shown here is derived from an EMBL/GenBank/DDBJ whole genome shotgun (WGS) entry which is preliminary data.</text>
</comment>
<dbReference type="PANTHER" id="PTHR11132">
    <property type="entry name" value="SOLUTE CARRIER FAMILY 35"/>
    <property type="match status" value="1"/>
</dbReference>
<gene>
    <name evidence="8" type="ORF">K450DRAFT_216682</name>
</gene>
<dbReference type="InterPro" id="IPR050186">
    <property type="entry name" value="TPT_transporter"/>
</dbReference>
<organism evidence="8 9">
    <name type="scientific">Umbelopsis ramanniana AG</name>
    <dbReference type="NCBI Taxonomy" id="1314678"/>
    <lineage>
        <taxon>Eukaryota</taxon>
        <taxon>Fungi</taxon>
        <taxon>Fungi incertae sedis</taxon>
        <taxon>Mucoromycota</taxon>
        <taxon>Mucoromycotina</taxon>
        <taxon>Umbelopsidomycetes</taxon>
        <taxon>Umbelopsidales</taxon>
        <taxon>Umbelopsidaceae</taxon>
        <taxon>Umbelopsis</taxon>
    </lineage>
</organism>
<feature type="transmembrane region" description="Helical" evidence="6">
    <location>
        <begin position="251"/>
        <end position="274"/>
    </location>
</feature>
<feature type="transmembrane region" description="Helical" evidence="6">
    <location>
        <begin position="398"/>
        <end position="424"/>
    </location>
</feature>
<evidence type="ECO:0000256" key="6">
    <source>
        <dbReference type="SAM" id="Phobius"/>
    </source>
</evidence>
<feature type="domain" description="Sugar phosphate transporter" evidence="7">
    <location>
        <begin position="190"/>
        <end position="489"/>
    </location>
</feature>
<dbReference type="SUPFAM" id="SSF103481">
    <property type="entry name" value="Multidrug resistance efflux transporter EmrE"/>
    <property type="match status" value="1"/>
</dbReference>
<dbReference type="GO" id="GO:0016020">
    <property type="term" value="C:membrane"/>
    <property type="evidence" value="ECO:0007669"/>
    <property type="project" value="UniProtKB-SubCell"/>
</dbReference>
<feature type="transmembrane region" description="Helical" evidence="6">
    <location>
        <begin position="373"/>
        <end position="392"/>
    </location>
</feature>
<evidence type="ECO:0000256" key="4">
    <source>
        <dbReference type="ARBA" id="ARBA00023136"/>
    </source>
</evidence>
<reference evidence="8" key="2">
    <citation type="journal article" date="2022" name="Proc. Natl. Acad. Sci. U.S.A.">
        <title>Diploid-dominant life cycles characterize the early evolution of Fungi.</title>
        <authorList>
            <person name="Amses K.R."/>
            <person name="Simmons D.R."/>
            <person name="Longcore J.E."/>
            <person name="Mondo S.J."/>
            <person name="Seto K."/>
            <person name="Jeronimo G.H."/>
            <person name="Bonds A.E."/>
            <person name="Quandt C.A."/>
            <person name="Davis W.J."/>
            <person name="Chang Y."/>
            <person name="Federici B.A."/>
            <person name="Kuo A."/>
            <person name="LaButti K."/>
            <person name="Pangilinan J."/>
            <person name="Andreopoulos W."/>
            <person name="Tritt A."/>
            <person name="Riley R."/>
            <person name="Hundley H."/>
            <person name="Johnson J."/>
            <person name="Lipzen A."/>
            <person name="Barry K."/>
            <person name="Lang B.F."/>
            <person name="Cuomo C.A."/>
            <person name="Buchler N.E."/>
            <person name="Grigoriev I.V."/>
            <person name="Spatafora J.W."/>
            <person name="Stajich J.E."/>
            <person name="James T.Y."/>
        </authorList>
    </citation>
    <scope>NUCLEOTIDE SEQUENCE</scope>
    <source>
        <strain evidence="8">AG</strain>
    </source>
</reference>
<feature type="transmembrane region" description="Helical" evidence="6">
    <location>
        <begin position="473"/>
        <end position="489"/>
    </location>
</feature>
<feature type="transmembrane region" description="Helical" evidence="6">
    <location>
        <begin position="309"/>
        <end position="326"/>
    </location>
</feature>
<dbReference type="AlphaFoldDB" id="A0AAD5HJ92"/>
<accession>A0AAD5HJ92</accession>
<reference evidence="8" key="1">
    <citation type="submission" date="2021-06" db="EMBL/GenBank/DDBJ databases">
        <authorList>
            <consortium name="DOE Joint Genome Institute"/>
            <person name="Mondo S.J."/>
            <person name="Amses K.R."/>
            <person name="Simmons D.R."/>
            <person name="Longcore J.E."/>
            <person name="Seto K."/>
            <person name="Alves G.H."/>
            <person name="Bonds A.E."/>
            <person name="Quandt C.A."/>
            <person name="Davis W.J."/>
            <person name="Chang Y."/>
            <person name="Letcher P.M."/>
            <person name="Powell M.J."/>
            <person name="Kuo A."/>
            <person name="Labutti K."/>
            <person name="Pangilinan J."/>
            <person name="Andreopoulos W."/>
            <person name="Tritt A."/>
            <person name="Riley R."/>
            <person name="Hundley H."/>
            <person name="Johnson J."/>
            <person name="Lipzen A."/>
            <person name="Barry K."/>
            <person name="Berbee M.L."/>
            <person name="Buchler N.E."/>
            <person name="Grigoriev I.V."/>
            <person name="Spatafora J.W."/>
            <person name="Stajich J.E."/>
            <person name="James T.Y."/>
        </authorList>
    </citation>
    <scope>NUCLEOTIDE SEQUENCE</scope>
    <source>
        <strain evidence="8">AG</strain>
    </source>
</reference>
<evidence type="ECO:0000313" key="8">
    <source>
        <dbReference type="EMBL" id="KAI8584506.1"/>
    </source>
</evidence>
<comment type="subcellular location">
    <subcellularLocation>
        <location evidence="1">Membrane</location>
        <topology evidence="1">Multi-pass membrane protein</topology>
    </subcellularLocation>
</comment>
<evidence type="ECO:0000256" key="2">
    <source>
        <dbReference type="ARBA" id="ARBA00022692"/>
    </source>
</evidence>
<sequence length="562" mass="61921">MGRGISISTMPATLMATSSSSLPEGPPTSVYMGRYNGNDLNGSANARTFNKSKRRAAQQIYTSLEPSQEQGPLSATVTATATEGNGTAHKRSMSYDIHTNGHELQSNEKLPTLNETGAAPPYYDVTDEKDIHKPNPYNRSSFIDSTISRFISRPETPTLSTRHTEADTRTWSLPSLSGHFNISLSDNFKFIILCLMWYSTSAFTNNIGKQILMQFRYPVTLTYVQFGLVALSCFVLTRITGITQIRKPDMAIIKTVLPLAGFQIVGHVFSSVAISRVPVSLVHTIKALSPLFTVLLYRFLFQVQYASEVYISLLPLTLGVILACSFTFTTNVLGLLCALGSCLVFVLQNVFSKKLLFKESGSHPRRTDKLDKLNLLFYSSLLAFILMTPLWFTSDGYVIFGSLASGQALTHGSLTTSVVIAFVLNGTMHFGQNWCAFTTLSLTSPVTYSIASLVKRIFVIVASIIWFGQQVSFVQTIGILLTFIGLWMYQSAKQDVDRGESKIREKALGGTLPTSQTERPAFDTNTSNFGWNDLSRSVQGFGGSMFSRIKRQPTPDLGVKSL</sequence>
<feature type="compositionally biased region" description="Polar residues" evidence="5">
    <location>
        <begin position="512"/>
        <end position="527"/>
    </location>
</feature>
<evidence type="ECO:0000256" key="1">
    <source>
        <dbReference type="ARBA" id="ARBA00004141"/>
    </source>
</evidence>
<feature type="transmembrane region" description="Helical" evidence="6">
    <location>
        <begin position="220"/>
        <end position="239"/>
    </location>
</feature>
<protein>
    <recommendedName>
        <fullName evidence="7">Sugar phosphate transporter domain-containing protein</fullName>
    </recommendedName>
</protein>
<dbReference type="RefSeq" id="XP_051449510.1">
    <property type="nucleotide sequence ID" value="XM_051584907.1"/>
</dbReference>
<keyword evidence="2 6" id="KW-0812">Transmembrane</keyword>
<evidence type="ECO:0000259" key="7">
    <source>
        <dbReference type="Pfam" id="PF03151"/>
    </source>
</evidence>
<feature type="transmembrane region" description="Helical" evidence="6">
    <location>
        <begin position="280"/>
        <end position="297"/>
    </location>
</feature>